<dbReference type="KEGG" id="sdv:BN159_5108"/>
<sequence>MSELLAHVRVVIAWLPGMLAAPAPARAEVSAVEYYRPDDRFAPDTNAARIALAQNHAAEQLSGAALAEDFDATWQQVERLCRAEPEGRVVRTRHGDPMLLSEFLLTRVVEVAVHGLDLADALGREPWLTSQAADLVQDLLLGGPDEAPTLEKLGWSQIHFLRKATGREPITEEETVEVSRLGIQWLTLG</sequence>
<evidence type="ECO:0000313" key="2">
    <source>
        <dbReference type="EMBL" id="CCK29487.1"/>
    </source>
</evidence>
<dbReference type="InterPro" id="IPR024344">
    <property type="entry name" value="MDMPI_metal-binding"/>
</dbReference>
<organism evidence="2 3">
    <name type="scientific">Streptomyces davaonensis (strain DSM 101723 / JCM 4913 / KCC S-0913 / 768)</name>
    <dbReference type="NCBI Taxonomy" id="1214101"/>
    <lineage>
        <taxon>Bacteria</taxon>
        <taxon>Bacillati</taxon>
        <taxon>Actinomycetota</taxon>
        <taxon>Actinomycetes</taxon>
        <taxon>Kitasatosporales</taxon>
        <taxon>Streptomycetaceae</taxon>
        <taxon>Streptomyces</taxon>
    </lineage>
</organism>
<dbReference type="STRING" id="1214101.BN159_5108"/>
<dbReference type="Proteomes" id="UP000008043">
    <property type="component" value="Chromosome"/>
</dbReference>
<proteinExistence type="predicted"/>
<reference evidence="2 3" key="1">
    <citation type="journal article" date="2012" name="J. Bacteriol.">
        <title>Genome sequence of the bacterium Streptomyces davawensis JCM 4913 and heterologous production of the unique antibiotic roseoflavin.</title>
        <authorList>
            <person name="Jankowitsch F."/>
            <person name="Schwarz J."/>
            <person name="Ruckert C."/>
            <person name="Gust B."/>
            <person name="Szczepanowski R."/>
            <person name="Blom J."/>
            <person name="Pelzer S."/>
            <person name="Kalinowski J."/>
            <person name="Mack M."/>
        </authorList>
    </citation>
    <scope>NUCLEOTIDE SEQUENCE [LARGE SCALE GENOMIC DNA]</scope>
    <source>
        <strain evidence="3">DSM 101723 / JCM 4913 / KCC S-0913 / 768</strain>
    </source>
</reference>
<feature type="domain" description="Mycothiol-dependent maleylpyruvate isomerase metal-binding" evidence="1">
    <location>
        <begin position="3"/>
        <end position="119"/>
    </location>
</feature>
<dbReference type="Gene3D" id="1.20.120.450">
    <property type="entry name" value="dinb family like domain"/>
    <property type="match status" value="1"/>
</dbReference>
<dbReference type="eggNOG" id="ENOG5030GDY">
    <property type="taxonomic scope" value="Bacteria"/>
</dbReference>
<dbReference type="AlphaFoldDB" id="K4R8N5"/>
<dbReference type="EMBL" id="HE971709">
    <property type="protein sequence ID" value="CCK29487.1"/>
    <property type="molecule type" value="Genomic_DNA"/>
</dbReference>
<gene>
    <name evidence="2" type="ORF">BN159_5108</name>
</gene>
<evidence type="ECO:0000259" key="1">
    <source>
        <dbReference type="Pfam" id="PF11716"/>
    </source>
</evidence>
<keyword evidence="3" id="KW-1185">Reference proteome</keyword>
<dbReference type="HOGENOM" id="CLU_088150_0_0_11"/>
<name>K4R8N5_STRDJ</name>
<dbReference type="InterPro" id="IPR034660">
    <property type="entry name" value="DinB/YfiT-like"/>
</dbReference>
<dbReference type="SUPFAM" id="SSF109854">
    <property type="entry name" value="DinB/YfiT-like putative metalloenzymes"/>
    <property type="match status" value="1"/>
</dbReference>
<dbReference type="GO" id="GO:0046872">
    <property type="term" value="F:metal ion binding"/>
    <property type="evidence" value="ECO:0007669"/>
    <property type="project" value="InterPro"/>
</dbReference>
<dbReference type="Pfam" id="PF11716">
    <property type="entry name" value="MDMPI_N"/>
    <property type="match status" value="1"/>
</dbReference>
<accession>K4R8N5</accession>
<evidence type="ECO:0000313" key="3">
    <source>
        <dbReference type="Proteomes" id="UP000008043"/>
    </source>
</evidence>
<protein>
    <recommendedName>
        <fullName evidence="1">Mycothiol-dependent maleylpyruvate isomerase metal-binding domain-containing protein</fullName>
    </recommendedName>
</protein>
<dbReference type="PATRIC" id="fig|1214101.3.peg.5179"/>